<dbReference type="PANTHER" id="PTHR11265">
    <property type="entry name" value="S-ADENOSYL-METHYLTRANSFERASE MRAW"/>
    <property type="match status" value="1"/>
</dbReference>
<dbReference type="Gene3D" id="1.10.150.170">
    <property type="entry name" value="Putative methyltransferase TM0872, insert domain"/>
    <property type="match status" value="1"/>
</dbReference>
<organism evidence="5">
    <name type="scientific">bioreactor metagenome</name>
    <dbReference type="NCBI Taxonomy" id="1076179"/>
    <lineage>
        <taxon>unclassified sequences</taxon>
        <taxon>metagenomes</taxon>
        <taxon>ecological metagenomes</taxon>
    </lineage>
</organism>
<dbReference type="GO" id="GO:0005737">
    <property type="term" value="C:cytoplasm"/>
    <property type="evidence" value="ECO:0007669"/>
    <property type="project" value="TreeGrafter"/>
</dbReference>
<dbReference type="NCBIfam" id="TIGR00006">
    <property type="entry name" value="16S rRNA (cytosine(1402)-N(4))-methyltransferase RsmH"/>
    <property type="match status" value="1"/>
</dbReference>
<reference evidence="5" key="1">
    <citation type="submission" date="2019-08" db="EMBL/GenBank/DDBJ databases">
        <authorList>
            <person name="Kucharzyk K."/>
            <person name="Murdoch R.W."/>
            <person name="Higgins S."/>
            <person name="Loffler F."/>
        </authorList>
    </citation>
    <scope>NUCLEOTIDE SEQUENCE</scope>
</reference>
<dbReference type="Gene3D" id="3.40.50.150">
    <property type="entry name" value="Vaccinia Virus protein VP39"/>
    <property type="match status" value="1"/>
</dbReference>
<sequence length="300" mass="33850">MYHNPVMLKECIDGLAIDPAGTYVDLTFGGGGHSRAILGRLTTGRLIAFDQDTDALSNAPDDPRFTLVNQNFRYLVNFLRLYKAVPVAGILADLGISSYQIDQAERGFSTRFDAELDLRMDRKSGLTARQVINHYTSDDLIRIFRQYGELPNAYRIAMRIADVRGGGEIITTTQLKDILQPLAERGRENKFFARVFQALRIEVNAELDVLKEMLTQTIKVLKPGGRLVVLTYHSLEDRPVKNFMKTGNFEGIENKDFFGNLIAPFRPVNRKPIVAGEEELSVNNRARSAKLRVAERSRNE</sequence>
<dbReference type="EC" id="2.1.1.199" evidence="5"/>
<dbReference type="PIRSF" id="PIRSF004486">
    <property type="entry name" value="MraW"/>
    <property type="match status" value="1"/>
</dbReference>
<dbReference type="InterPro" id="IPR023397">
    <property type="entry name" value="SAM-dep_MeTrfase_MraW_recog"/>
</dbReference>
<dbReference type="SUPFAM" id="SSF81799">
    <property type="entry name" value="Putative methyltransferase TM0872, insert domain"/>
    <property type="match status" value="1"/>
</dbReference>
<dbReference type="AlphaFoldDB" id="A0A644T8N5"/>
<dbReference type="GO" id="GO:0071424">
    <property type="term" value="F:rRNA (cytosine-N4-)-methyltransferase activity"/>
    <property type="evidence" value="ECO:0007669"/>
    <property type="project" value="TreeGrafter"/>
</dbReference>
<name>A0A644T8N5_9ZZZZ</name>
<comment type="similarity">
    <text evidence="1">Belongs to the methyltransferase superfamily. RsmH family.</text>
</comment>
<evidence type="ECO:0000256" key="1">
    <source>
        <dbReference type="ARBA" id="ARBA00010396"/>
    </source>
</evidence>
<gene>
    <name evidence="5" type="primary">rsmH_7</name>
    <name evidence="5" type="ORF">SDC9_08759</name>
</gene>
<dbReference type="HAMAP" id="MF_01007">
    <property type="entry name" value="16SrRNA_methyltr_H"/>
    <property type="match status" value="1"/>
</dbReference>
<protein>
    <submittedName>
        <fullName evidence="5">Ribosomal RNA small subunit methyltransferase H</fullName>
        <ecNumber evidence="5">2.1.1.199</ecNumber>
    </submittedName>
</protein>
<evidence type="ECO:0000313" key="5">
    <source>
        <dbReference type="EMBL" id="MPL63139.1"/>
    </source>
</evidence>
<comment type="caution">
    <text evidence="5">The sequence shown here is derived from an EMBL/GenBank/DDBJ whole genome shotgun (WGS) entry which is preliminary data.</text>
</comment>
<proteinExistence type="inferred from homology"/>
<dbReference type="InterPro" id="IPR002903">
    <property type="entry name" value="RsmH"/>
</dbReference>
<accession>A0A644T8N5</accession>
<dbReference type="GO" id="GO:0070475">
    <property type="term" value="P:rRNA base methylation"/>
    <property type="evidence" value="ECO:0007669"/>
    <property type="project" value="TreeGrafter"/>
</dbReference>
<evidence type="ECO:0000256" key="2">
    <source>
        <dbReference type="ARBA" id="ARBA00022603"/>
    </source>
</evidence>
<keyword evidence="4" id="KW-0949">S-adenosyl-L-methionine</keyword>
<keyword evidence="2 5" id="KW-0489">Methyltransferase</keyword>
<dbReference type="Pfam" id="PF01795">
    <property type="entry name" value="Methyltransf_5"/>
    <property type="match status" value="1"/>
</dbReference>
<dbReference type="SUPFAM" id="SSF53335">
    <property type="entry name" value="S-adenosyl-L-methionine-dependent methyltransferases"/>
    <property type="match status" value="1"/>
</dbReference>
<keyword evidence="3 5" id="KW-0808">Transferase</keyword>
<dbReference type="InterPro" id="IPR029063">
    <property type="entry name" value="SAM-dependent_MTases_sf"/>
</dbReference>
<dbReference type="EMBL" id="VSSQ01000020">
    <property type="protein sequence ID" value="MPL63139.1"/>
    <property type="molecule type" value="Genomic_DNA"/>
</dbReference>
<evidence type="ECO:0000256" key="4">
    <source>
        <dbReference type="ARBA" id="ARBA00022691"/>
    </source>
</evidence>
<dbReference type="PANTHER" id="PTHR11265:SF0">
    <property type="entry name" value="12S RRNA N4-METHYLCYTIDINE METHYLTRANSFERASE"/>
    <property type="match status" value="1"/>
</dbReference>
<evidence type="ECO:0000256" key="3">
    <source>
        <dbReference type="ARBA" id="ARBA00022679"/>
    </source>
</evidence>